<dbReference type="InterPro" id="IPR036097">
    <property type="entry name" value="HisK_dim/P_sf"/>
</dbReference>
<dbReference type="PROSITE" id="PS50112">
    <property type="entry name" value="PAS"/>
    <property type="match status" value="1"/>
</dbReference>
<dbReference type="Gene3D" id="1.10.287.130">
    <property type="match status" value="1"/>
</dbReference>
<dbReference type="GO" id="GO:0000155">
    <property type="term" value="F:phosphorelay sensor kinase activity"/>
    <property type="evidence" value="ECO:0007669"/>
    <property type="project" value="InterPro"/>
</dbReference>
<evidence type="ECO:0000256" key="8">
    <source>
        <dbReference type="ARBA" id="ARBA00022777"/>
    </source>
</evidence>
<dbReference type="EMBL" id="BHVZ01000002">
    <property type="protein sequence ID" value="GCB29546.1"/>
    <property type="molecule type" value="Genomic_DNA"/>
</dbReference>
<evidence type="ECO:0000313" key="15">
    <source>
        <dbReference type="EMBL" id="GCB29546.1"/>
    </source>
</evidence>
<dbReference type="InterPro" id="IPR004358">
    <property type="entry name" value="Sig_transdc_His_kin-like_C"/>
</dbReference>
<keyword evidence="12" id="KW-1133">Transmembrane helix</keyword>
<evidence type="ECO:0000256" key="4">
    <source>
        <dbReference type="ARBA" id="ARBA00022475"/>
    </source>
</evidence>
<reference evidence="15 16" key="1">
    <citation type="submission" date="2018-10" db="EMBL/GenBank/DDBJ databases">
        <title>Draft Genome Sequence of Anaerotignum sp. KCTC 15736.</title>
        <authorList>
            <person name="Choi S.H."/>
            <person name="Kim J.S."/>
            <person name="Kang S.W."/>
            <person name="Lee J.S."/>
            <person name="Park S.H."/>
        </authorList>
    </citation>
    <scope>NUCLEOTIDE SEQUENCE [LARGE SCALE GENOMIC DNA]</scope>
    <source>
        <strain evidence="15 16">KCTC 15736</strain>
    </source>
</reference>
<evidence type="ECO:0000256" key="3">
    <source>
        <dbReference type="ARBA" id="ARBA00012438"/>
    </source>
</evidence>
<dbReference type="InterPro" id="IPR005467">
    <property type="entry name" value="His_kinase_dom"/>
</dbReference>
<feature type="transmembrane region" description="Helical" evidence="12">
    <location>
        <begin position="142"/>
        <end position="169"/>
    </location>
</feature>
<dbReference type="PRINTS" id="PR00344">
    <property type="entry name" value="BCTRLSENSOR"/>
</dbReference>
<dbReference type="Pfam" id="PF16736">
    <property type="entry name" value="sCache_like"/>
    <property type="match status" value="1"/>
</dbReference>
<dbReference type="InterPro" id="IPR031967">
    <property type="entry name" value="PhoR_single_Cache-like_dom"/>
</dbReference>
<evidence type="ECO:0000313" key="16">
    <source>
        <dbReference type="Proteomes" id="UP000287361"/>
    </source>
</evidence>
<evidence type="ECO:0000256" key="7">
    <source>
        <dbReference type="ARBA" id="ARBA00022741"/>
    </source>
</evidence>
<evidence type="ECO:0000256" key="9">
    <source>
        <dbReference type="ARBA" id="ARBA00022840"/>
    </source>
</evidence>
<accession>A0A401LD80</accession>
<evidence type="ECO:0000259" key="13">
    <source>
        <dbReference type="PROSITE" id="PS50109"/>
    </source>
</evidence>
<sequence>MTNRIFRAIFLVAAAVMLAVSLLTMGMMYQFSAEETTEKLQRETEYIACGIETDGVRYLEKIKDAETRITWVDADGTVLYDSSADASEMENHGDREEIKEAMQSGEGNSKRISATLSGQTLYHAERLTDGTILRLSVETMSVVAVFLTMAFPLVLILAMMMAVSVFLAFRTAKNITSPINEIDLEHPEQAEVYEELTPLLRRIAVQNREIHRQMAELKRRKEEFDTITSNMQEGLLVMDGEGDILSYNAAAKTLLGVDAVTEGENIFSLNRSAAVRRSVEGALAGAHREERLEANGRICQIFANPVFREEEVAGMILVLLDATEKEEREQLRREFTANVSHELKTPLTSISGFAEIMKNGMVPPADMGKFAEKIYDEAQRLIALVQDIIKLSKLDEKDTSLCEEEVELDALVQEACERLQPAAERKRVTLSAETEPILFRGVKQVLSEMIYNLCDNAIRYNKEGGAVFVTLKQKADRISLTVRDTGIGIAKEEQGRIFERFYRVDASRSAENGGTGLGLSIVKHGAALHNGKIFIESEIGNGTSIEISLPYSIN</sequence>
<dbReference type="SUPFAM" id="SSF47384">
    <property type="entry name" value="Homodimeric domain of signal transducing histidine kinase"/>
    <property type="match status" value="1"/>
</dbReference>
<keyword evidence="8 15" id="KW-0418">Kinase</keyword>
<evidence type="ECO:0000256" key="6">
    <source>
        <dbReference type="ARBA" id="ARBA00022679"/>
    </source>
</evidence>
<gene>
    <name evidence="15" type="ORF">KGMB03357_12070</name>
</gene>
<dbReference type="GO" id="GO:0005886">
    <property type="term" value="C:plasma membrane"/>
    <property type="evidence" value="ECO:0007669"/>
    <property type="project" value="UniProtKB-SubCell"/>
</dbReference>
<protein>
    <recommendedName>
        <fullName evidence="3">histidine kinase</fullName>
        <ecNumber evidence="3">2.7.13.3</ecNumber>
    </recommendedName>
</protein>
<dbReference type="PANTHER" id="PTHR45453:SF1">
    <property type="entry name" value="PHOSPHATE REGULON SENSOR PROTEIN PHOR"/>
    <property type="match status" value="1"/>
</dbReference>
<dbReference type="Pfam" id="PF02518">
    <property type="entry name" value="HATPase_c"/>
    <property type="match status" value="1"/>
</dbReference>
<evidence type="ECO:0000256" key="11">
    <source>
        <dbReference type="ARBA" id="ARBA00023136"/>
    </source>
</evidence>
<dbReference type="SMART" id="SM00387">
    <property type="entry name" value="HATPase_c"/>
    <property type="match status" value="1"/>
</dbReference>
<comment type="caution">
    <text evidence="15">The sequence shown here is derived from an EMBL/GenBank/DDBJ whole genome shotgun (WGS) entry which is preliminary data.</text>
</comment>
<keyword evidence="10" id="KW-0902">Two-component regulatory system</keyword>
<keyword evidence="5" id="KW-0597">Phosphoprotein</keyword>
<dbReference type="CDD" id="cd00082">
    <property type="entry name" value="HisKA"/>
    <property type="match status" value="1"/>
</dbReference>
<dbReference type="InterPro" id="IPR050351">
    <property type="entry name" value="BphY/WalK/GraS-like"/>
</dbReference>
<keyword evidence="9" id="KW-0067">ATP-binding</keyword>
<dbReference type="OrthoDB" id="9813151at2"/>
<evidence type="ECO:0000256" key="1">
    <source>
        <dbReference type="ARBA" id="ARBA00000085"/>
    </source>
</evidence>
<name>A0A401LD80_9FIRM</name>
<dbReference type="InterPro" id="IPR003594">
    <property type="entry name" value="HATPase_dom"/>
</dbReference>
<feature type="domain" description="PAS" evidence="14">
    <location>
        <begin position="220"/>
        <end position="256"/>
    </location>
</feature>
<dbReference type="Proteomes" id="UP000287361">
    <property type="component" value="Unassembled WGS sequence"/>
</dbReference>
<dbReference type="Gene3D" id="3.30.565.10">
    <property type="entry name" value="Histidine kinase-like ATPase, C-terminal domain"/>
    <property type="match status" value="1"/>
</dbReference>
<dbReference type="InterPro" id="IPR003661">
    <property type="entry name" value="HisK_dim/P_dom"/>
</dbReference>
<keyword evidence="11 12" id="KW-0472">Membrane</keyword>
<dbReference type="Pfam" id="PF00512">
    <property type="entry name" value="HisKA"/>
    <property type="match status" value="1"/>
</dbReference>
<evidence type="ECO:0000256" key="2">
    <source>
        <dbReference type="ARBA" id="ARBA00004236"/>
    </source>
</evidence>
<dbReference type="PROSITE" id="PS50109">
    <property type="entry name" value="HIS_KIN"/>
    <property type="match status" value="1"/>
</dbReference>
<dbReference type="FunFam" id="1.10.287.130:FF:000008">
    <property type="entry name" value="Two-component sensor histidine kinase"/>
    <property type="match status" value="1"/>
</dbReference>
<dbReference type="Gene3D" id="3.30.450.20">
    <property type="entry name" value="PAS domain"/>
    <property type="match status" value="1"/>
</dbReference>
<dbReference type="GO" id="GO:0016036">
    <property type="term" value="P:cellular response to phosphate starvation"/>
    <property type="evidence" value="ECO:0007669"/>
    <property type="project" value="TreeGrafter"/>
</dbReference>
<comment type="subcellular location">
    <subcellularLocation>
        <location evidence="2">Cell membrane</location>
    </subcellularLocation>
</comment>
<keyword evidence="4" id="KW-1003">Cell membrane</keyword>
<dbReference type="CDD" id="cd00075">
    <property type="entry name" value="HATPase"/>
    <property type="match status" value="1"/>
</dbReference>
<organism evidence="15 16">
    <name type="scientific">Anaerotignum faecicola</name>
    <dbReference type="NCBI Taxonomy" id="2358141"/>
    <lineage>
        <taxon>Bacteria</taxon>
        <taxon>Bacillati</taxon>
        <taxon>Bacillota</taxon>
        <taxon>Clostridia</taxon>
        <taxon>Lachnospirales</taxon>
        <taxon>Anaerotignaceae</taxon>
        <taxon>Anaerotignum</taxon>
    </lineage>
</organism>
<proteinExistence type="predicted"/>
<evidence type="ECO:0000256" key="10">
    <source>
        <dbReference type="ARBA" id="ARBA00023012"/>
    </source>
</evidence>
<dbReference type="Pfam" id="PF13188">
    <property type="entry name" value="PAS_8"/>
    <property type="match status" value="1"/>
</dbReference>
<dbReference type="SMART" id="SM00388">
    <property type="entry name" value="HisKA"/>
    <property type="match status" value="1"/>
</dbReference>
<evidence type="ECO:0000259" key="14">
    <source>
        <dbReference type="PROSITE" id="PS50112"/>
    </source>
</evidence>
<comment type="catalytic activity">
    <reaction evidence="1">
        <text>ATP + protein L-histidine = ADP + protein N-phospho-L-histidine.</text>
        <dbReference type="EC" id="2.7.13.3"/>
    </reaction>
</comment>
<dbReference type="GO" id="GO:0004721">
    <property type="term" value="F:phosphoprotein phosphatase activity"/>
    <property type="evidence" value="ECO:0007669"/>
    <property type="project" value="TreeGrafter"/>
</dbReference>
<dbReference type="PANTHER" id="PTHR45453">
    <property type="entry name" value="PHOSPHATE REGULON SENSOR PROTEIN PHOR"/>
    <property type="match status" value="1"/>
</dbReference>
<dbReference type="EC" id="2.7.13.3" evidence="3"/>
<keyword evidence="12" id="KW-0812">Transmembrane</keyword>
<dbReference type="AlphaFoldDB" id="A0A401LD80"/>
<dbReference type="InterPro" id="IPR035965">
    <property type="entry name" value="PAS-like_dom_sf"/>
</dbReference>
<feature type="domain" description="Histidine kinase" evidence="13">
    <location>
        <begin position="338"/>
        <end position="553"/>
    </location>
</feature>
<dbReference type="InterPro" id="IPR036890">
    <property type="entry name" value="HATPase_C_sf"/>
</dbReference>
<dbReference type="SUPFAM" id="SSF55785">
    <property type="entry name" value="PYP-like sensor domain (PAS domain)"/>
    <property type="match status" value="1"/>
</dbReference>
<keyword evidence="16" id="KW-1185">Reference proteome</keyword>
<dbReference type="GO" id="GO:0005524">
    <property type="term" value="F:ATP binding"/>
    <property type="evidence" value="ECO:0007669"/>
    <property type="project" value="UniProtKB-KW"/>
</dbReference>
<evidence type="ECO:0000256" key="12">
    <source>
        <dbReference type="SAM" id="Phobius"/>
    </source>
</evidence>
<dbReference type="FunFam" id="3.30.565.10:FF:000006">
    <property type="entry name" value="Sensor histidine kinase WalK"/>
    <property type="match status" value="1"/>
</dbReference>
<dbReference type="SUPFAM" id="SSF55874">
    <property type="entry name" value="ATPase domain of HSP90 chaperone/DNA topoisomerase II/histidine kinase"/>
    <property type="match status" value="1"/>
</dbReference>
<dbReference type="InterPro" id="IPR000014">
    <property type="entry name" value="PAS"/>
</dbReference>
<keyword evidence="6" id="KW-0808">Transferase</keyword>
<keyword evidence="7" id="KW-0547">Nucleotide-binding</keyword>
<evidence type="ECO:0000256" key="5">
    <source>
        <dbReference type="ARBA" id="ARBA00022553"/>
    </source>
</evidence>